<organism evidence="1">
    <name type="scientific">marine sediment metagenome</name>
    <dbReference type="NCBI Taxonomy" id="412755"/>
    <lineage>
        <taxon>unclassified sequences</taxon>
        <taxon>metagenomes</taxon>
        <taxon>ecological metagenomes</taxon>
    </lineage>
</organism>
<reference evidence="1" key="1">
    <citation type="journal article" date="2014" name="Front. Microbiol.">
        <title>High frequency of phylogenetically diverse reductive dehalogenase-homologous genes in deep subseafloor sedimentary metagenomes.</title>
        <authorList>
            <person name="Kawai M."/>
            <person name="Futagami T."/>
            <person name="Toyoda A."/>
            <person name="Takaki Y."/>
            <person name="Nishi S."/>
            <person name="Hori S."/>
            <person name="Arai W."/>
            <person name="Tsubouchi T."/>
            <person name="Morono Y."/>
            <person name="Uchiyama I."/>
            <person name="Ito T."/>
            <person name="Fujiyama A."/>
            <person name="Inagaki F."/>
            <person name="Takami H."/>
        </authorList>
    </citation>
    <scope>NUCLEOTIDE SEQUENCE</scope>
    <source>
        <strain evidence="1">Expedition CK06-06</strain>
    </source>
</reference>
<proteinExistence type="predicted"/>
<dbReference type="AlphaFoldDB" id="X0X328"/>
<evidence type="ECO:0000313" key="1">
    <source>
        <dbReference type="EMBL" id="GAG37430.1"/>
    </source>
</evidence>
<comment type="caution">
    <text evidence="1">The sequence shown here is derived from an EMBL/GenBank/DDBJ whole genome shotgun (WGS) entry which is preliminary data.</text>
</comment>
<sequence length="84" mass="9119">WPKALRRSAEAPEDCLAVADPAATPLPLTASRLTPDDQSWLIDPAVSVDETWHGACVLSRNDGRLVGMILVEEETARVALWPAE</sequence>
<protein>
    <submittedName>
        <fullName evidence="1">Uncharacterized protein</fullName>
    </submittedName>
</protein>
<gene>
    <name evidence="1" type="ORF">S01H1_70929</name>
</gene>
<accession>X0X328</accession>
<feature type="non-terminal residue" evidence="1">
    <location>
        <position position="1"/>
    </location>
</feature>
<dbReference type="EMBL" id="BARS01047198">
    <property type="protein sequence ID" value="GAG37430.1"/>
    <property type="molecule type" value="Genomic_DNA"/>
</dbReference>
<name>X0X328_9ZZZZ</name>